<name>A0A2S7Y0F2_BEABA</name>
<dbReference type="AlphaFoldDB" id="A0A2S7Y0F2"/>
<accession>A0A2S7Y0F2</accession>
<evidence type="ECO:0000313" key="1">
    <source>
        <dbReference type="EMBL" id="PQK09626.1"/>
    </source>
</evidence>
<protein>
    <submittedName>
        <fullName evidence="1">Uncharacterized protein</fullName>
    </submittedName>
</protein>
<dbReference type="OrthoDB" id="3045089at2759"/>
<comment type="caution">
    <text evidence="1">The sequence shown here is derived from an EMBL/GenBank/DDBJ whole genome shotgun (WGS) entry which is preliminary data.</text>
</comment>
<reference evidence="1 2" key="1">
    <citation type="submission" date="2016-07" db="EMBL/GenBank/DDBJ databases">
        <title>Comparative genomics of the entomopathogenic fungus Beauveria bassiana.</title>
        <authorList>
            <person name="Valero Jimenez C.A."/>
            <person name="Zwaan B.J."/>
            <person name="Van Kan J.A."/>
            <person name="Takken W."/>
            <person name="Debets A.J."/>
            <person name="Schoustra S.E."/>
            <person name="Koenraadt C.J."/>
        </authorList>
    </citation>
    <scope>NUCLEOTIDE SEQUENCE [LARGE SCALE GENOMIC DNA]</scope>
    <source>
        <strain evidence="1 2">ARSEF 8028</strain>
    </source>
</reference>
<proteinExistence type="predicted"/>
<organism evidence="1 2">
    <name type="scientific">Beauveria bassiana</name>
    <name type="common">White muscardine disease fungus</name>
    <name type="synonym">Tritirachium shiotae</name>
    <dbReference type="NCBI Taxonomy" id="176275"/>
    <lineage>
        <taxon>Eukaryota</taxon>
        <taxon>Fungi</taxon>
        <taxon>Dikarya</taxon>
        <taxon>Ascomycota</taxon>
        <taxon>Pezizomycotina</taxon>
        <taxon>Sordariomycetes</taxon>
        <taxon>Hypocreomycetidae</taxon>
        <taxon>Hypocreales</taxon>
        <taxon>Cordycipitaceae</taxon>
        <taxon>Beauveria</taxon>
    </lineage>
</organism>
<evidence type="ECO:0000313" key="2">
    <source>
        <dbReference type="Proteomes" id="UP000237441"/>
    </source>
</evidence>
<gene>
    <name evidence="1" type="ORF">BB8028_0001g16950</name>
</gene>
<dbReference type="Proteomes" id="UP000237441">
    <property type="component" value="Unassembled WGS sequence"/>
</dbReference>
<dbReference type="EMBL" id="JRHA01000001">
    <property type="protein sequence ID" value="PQK09626.1"/>
    <property type="molecule type" value="Genomic_DNA"/>
</dbReference>
<sequence length="63" mass="6726">MEVALTFGSLGDIIELVQLSIKLGRAIGVGTAAVNGNSAKEYQELRHDLDVLVSVLMQASRAR</sequence>